<keyword evidence="3" id="KW-1185">Reference proteome</keyword>
<organism evidence="2 3">
    <name type="scientific">Oidiodendron maius (strain Zn)</name>
    <dbReference type="NCBI Taxonomy" id="913774"/>
    <lineage>
        <taxon>Eukaryota</taxon>
        <taxon>Fungi</taxon>
        <taxon>Dikarya</taxon>
        <taxon>Ascomycota</taxon>
        <taxon>Pezizomycotina</taxon>
        <taxon>Leotiomycetes</taxon>
        <taxon>Leotiomycetes incertae sedis</taxon>
        <taxon>Myxotrichaceae</taxon>
        <taxon>Oidiodendron</taxon>
    </lineage>
</organism>
<protein>
    <submittedName>
        <fullName evidence="2">Uncharacterized protein</fullName>
    </submittedName>
</protein>
<evidence type="ECO:0000313" key="3">
    <source>
        <dbReference type="Proteomes" id="UP000054321"/>
    </source>
</evidence>
<gene>
    <name evidence="2" type="ORF">OIDMADRAFT_143745</name>
</gene>
<dbReference type="OrthoDB" id="5409998at2759"/>
<evidence type="ECO:0000313" key="2">
    <source>
        <dbReference type="EMBL" id="KIN04316.1"/>
    </source>
</evidence>
<dbReference type="AlphaFoldDB" id="A0A0C3H7X1"/>
<dbReference type="EMBL" id="KN832873">
    <property type="protein sequence ID" value="KIN04316.1"/>
    <property type="molecule type" value="Genomic_DNA"/>
</dbReference>
<dbReference type="HOGENOM" id="CLU_814074_0_0_1"/>
<dbReference type="Proteomes" id="UP000054321">
    <property type="component" value="Unassembled WGS sequence"/>
</dbReference>
<proteinExistence type="predicted"/>
<accession>A0A0C3H7X1</accession>
<dbReference type="STRING" id="913774.A0A0C3H7X1"/>
<reference evidence="3" key="2">
    <citation type="submission" date="2015-01" db="EMBL/GenBank/DDBJ databases">
        <title>Evolutionary Origins and Diversification of the Mycorrhizal Mutualists.</title>
        <authorList>
            <consortium name="DOE Joint Genome Institute"/>
            <consortium name="Mycorrhizal Genomics Consortium"/>
            <person name="Kohler A."/>
            <person name="Kuo A."/>
            <person name="Nagy L.G."/>
            <person name="Floudas D."/>
            <person name="Copeland A."/>
            <person name="Barry K.W."/>
            <person name="Cichocki N."/>
            <person name="Veneault-Fourrey C."/>
            <person name="LaButti K."/>
            <person name="Lindquist E.A."/>
            <person name="Lipzen A."/>
            <person name="Lundell T."/>
            <person name="Morin E."/>
            <person name="Murat C."/>
            <person name="Riley R."/>
            <person name="Ohm R."/>
            <person name="Sun H."/>
            <person name="Tunlid A."/>
            <person name="Henrissat B."/>
            <person name="Grigoriev I.V."/>
            <person name="Hibbett D.S."/>
            <person name="Martin F."/>
        </authorList>
    </citation>
    <scope>NUCLEOTIDE SEQUENCE [LARGE SCALE GENOMIC DNA]</scope>
    <source>
        <strain evidence="3">Zn</strain>
    </source>
</reference>
<feature type="region of interest" description="Disordered" evidence="1">
    <location>
        <begin position="145"/>
        <end position="175"/>
    </location>
</feature>
<sequence length="341" mass="37053">MAHPVRSGAPLDVLQSTLDGIFIEIGNSLRIPDKVAPKTLVANANARLRSAIPRAIETFHQALDDIEADIVRTKAVLLRDLEEARAKRIALENPPAEVVEEPVKLEPEADVIFTPEIMMAENDQPVTQTKLEDVASLMAGDALGVKGQDTAKDTAAKDQHVPKETQGPSPPSSIEINLKTEAVDADKKADNATVDPSVADMVDASVDSLLAVSGENNNHDDLNLTFDDMDFSQYTSNAGEISQPEATDFLSTFGNDDFSMPEINTTSNAEISNANLENKKDDFLEMAAKTASEDMMNMDYFKPADESSFDEMFAGDEDGNIAEEGDMQHDSYDSAFFAFND</sequence>
<reference evidence="2 3" key="1">
    <citation type="submission" date="2014-04" db="EMBL/GenBank/DDBJ databases">
        <authorList>
            <consortium name="DOE Joint Genome Institute"/>
            <person name="Kuo A."/>
            <person name="Martino E."/>
            <person name="Perotto S."/>
            <person name="Kohler A."/>
            <person name="Nagy L.G."/>
            <person name="Floudas D."/>
            <person name="Copeland A."/>
            <person name="Barry K.W."/>
            <person name="Cichocki N."/>
            <person name="Veneault-Fourrey C."/>
            <person name="LaButti K."/>
            <person name="Lindquist E.A."/>
            <person name="Lipzen A."/>
            <person name="Lundell T."/>
            <person name="Morin E."/>
            <person name="Murat C."/>
            <person name="Sun H."/>
            <person name="Tunlid A."/>
            <person name="Henrissat B."/>
            <person name="Grigoriev I.V."/>
            <person name="Hibbett D.S."/>
            <person name="Martin F."/>
            <person name="Nordberg H.P."/>
            <person name="Cantor M.N."/>
            <person name="Hua S.X."/>
        </authorList>
    </citation>
    <scope>NUCLEOTIDE SEQUENCE [LARGE SCALE GENOMIC DNA]</scope>
    <source>
        <strain evidence="2 3">Zn</strain>
    </source>
</reference>
<evidence type="ECO:0000256" key="1">
    <source>
        <dbReference type="SAM" id="MobiDB-lite"/>
    </source>
</evidence>
<feature type="compositionally biased region" description="Basic and acidic residues" evidence="1">
    <location>
        <begin position="149"/>
        <end position="163"/>
    </location>
</feature>
<dbReference type="InParanoid" id="A0A0C3H7X1"/>
<name>A0A0C3H7X1_OIDMZ</name>